<name>A0A2T0RQW4_9BACT</name>
<proteinExistence type="predicted"/>
<sequence length="218" mass="24209">MGELHQRPSPFRIRLRWVYCVVWYRINCLHRLSLTDPAGSVRVGRSRDGQAVVAGPTQGLCPTACSVQKSTDHPPELSCLIPCAQWSDRTVNSQDSACLNAVQTKCHCEPGFISRQRKAQRIVRTVRLSAEGAAGSIKTGRPVYCNCTTKCVGTCLITDTASGEPIRTKRQLTRIDRAVLGSSSILTVATTIRSRPRSAIVLRTTESWVQRYWVPRSR</sequence>
<dbReference type="EMBL" id="PVTE01000041">
    <property type="protein sequence ID" value="PRY23483.1"/>
    <property type="molecule type" value="Genomic_DNA"/>
</dbReference>
<organism evidence="1 2">
    <name type="scientific">Spirosoma oryzae</name>
    <dbReference type="NCBI Taxonomy" id="1469603"/>
    <lineage>
        <taxon>Bacteria</taxon>
        <taxon>Pseudomonadati</taxon>
        <taxon>Bacteroidota</taxon>
        <taxon>Cytophagia</taxon>
        <taxon>Cytophagales</taxon>
        <taxon>Cytophagaceae</taxon>
        <taxon>Spirosoma</taxon>
    </lineage>
</organism>
<dbReference type="AlphaFoldDB" id="A0A2T0RQW4"/>
<evidence type="ECO:0000313" key="2">
    <source>
        <dbReference type="Proteomes" id="UP000238375"/>
    </source>
</evidence>
<evidence type="ECO:0000313" key="1">
    <source>
        <dbReference type="EMBL" id="PRY23483.1"/>
    </source>
</evidence>
<reference evidence="1 2" key="1">
    <citation type="submission" date="2018-03" db="EMBL/GenBank/DDBJ databases">
        <title>Genomic Encyclopedia of Archaeal and Bacterial Type Strains, Phase II (KMG-II): from individual species to whole genera.</title>
        <authorList>
            <person name="Goeker M."/>
        </authorList>
    </citation>
    <scope>NUCLEOTIDE SEQUENCE [LARGE SCALE GENOMIC DNA]</scope>
    <source>
        <strain evidence="1 2">DSM 28354</strain>
    </source>
</reference>
<dbReference type="Proteomes" id="UP000238375">
    <property type="component" value="Unassembled WGS sequence"/>
</dbReference>
<protein>
    <submittedName>
        <fullName evidence="1">Uncharacterized protein</fullName>
    </submittedName>
</protein>
<gene>
    <name evidence="1" type="ORF">CLV58_1414</name>
</gene>
<accession>A0A2T0RQW4</accession>
<comment type="caution">
    <text evidence="1">The sequence shown here is derived from an EMBL/GenBank/DDBJ whole genome shotgun (WGS) entry which is preliminary data.</text>
</comment>
<keyword evidence="2" id="KW-1185">Reference proteome</keyword>